<dbReference type="Pfam" id="PF10934">
    <property type="entry name" value="Sheath_initiator"/>
    <property type="match status" value="1"/>
</dbReference>
<reference evidence="1" key="2">
    <citation type="journal article" date="2021" name="Microorganisms">
        <title>Extensive Genome Exploration of Clostridium botulinum Group III Field Strains.</title>
        <authorList>
            <person name="Fillo S."/>
            <person name="Giordani F."/>
            <person name="Tonon E."/>
            <person name="Drigo I."/>
            <person name="Anselmo A."/>
            <person name="Fortunato A."/>
            <person name="Lista F."/>
            <person name="Bano L."/>
        </authorList>
    </citation>
    <scope>NUCLEOTIDE SEQUENCE</scope>
    <source>
        <strain evidence="1">IZSVe-TV_9877_3_12</strain>
    </source>
</reference>
<sequence>MLDKAIQETTQEGEELPLCKEYAWDFDKNKFILENGKFKVVEGNEALKVWIWKALKTERYRHLAYSWNYGHELDSLVGKGLSNAALKLEVERYIKEALLINPYLKDIYNLNITIEGAKLDIDFTVSTIYGEVNISV</sequence>
<gene>
    <name evidence="1" type="ORF">G8S53_03015</name>
</gene>
<protein>
    <submittedName>
        <fullName evidence="1">DUF2634 domain-containing protein</fullName>
    </submittedName>
</protein>
<dbReference type="Gene3D" id="3.10.450.40">
    <property type="match status" value="1"/>
</dbReference>
<organism evidence="1 2">
    <name type="scientific">Clostridium botulinum C</name>
    <dbReference type="NCBI Taxonomy" id="36828"/>
    <lineage>
        <taxon>Bacteria</taxon>
        <taxon>Bacillati</taxon>
        <taxon>Bacillota</taxon>
        <taxon>Clostridia</taxon>
        <taxon>Eubacteriales</taxon>
        <taxon>Clostridiaceae</taxon>
        <taxon>Clostridium</taxon>
    </lineage>
</organism>
<dbReference type="InterPro" id="IPR020288">
    <property type="entry name" value="Sheath_initiator"/>
</dbReference>
<reference evidence="1" key="1">
    <citation type="submission" date="2020-02" db="EMBL/GenBank/DDBJ databases">
        <authorList>
            <person name="Fillo S."/>
            <person name="Giordani F."/>
            <person name="Tonon E."/>
            <person name="Drigo I."/>
            <person name="Anselmo A."/>
            <person name="Fortunato A."/>
            <person name="Bano L."/>
            <person name="Lista F."/>
        </authorList>
    </citation>
    <scope>NUCLEOTIDE SEQUENCE</scope>
    <source>
        <strain evidence="1">IZSVe-TV_9877_3_12</strain>
    </source>
</reference>
<accession>A0A9Q3YY11</accession>
<name>A0A9Q3YY11_CLOBO</name>
<evidence type="ECO:0000313" key="2">
    <source>
        <dbReference type="Proteomes" id="UP000813637"/>
    </source>
</evidence>
<proteinExistence type="predicted"/>
<evidence type="ECO:0000313" key="1">
    <source>
        <dbReference type="EMBL" id="MCD3194259.1"/>
    </source>
</evidence>
<dbReference type="EMBL" id="JAAMYB010000001">
    <property type="protein sequence ID" value="MCD3194259.1"/>
    <property type="molecule type" value="Genomic_DNA"/>
</dbReference>
<comment type="caution">
    <text evidence="1">The sequence shown here is derived from an EMBL/GenBank/DDBJ whole genome shotgun (WGS) entry which is preliminary data.</text>
</comment>
<dbReference type="AlphaFoldDB" id="A0A9Q3YY11"/>
<dbReference type="Proteomes" id="UP000813637">
    <property type="component" value="Unassembled WGS sequence"/>
</dbReference>